<evidence type="ECO:0000313" key="1">
    <source>
        <dbReference type="EMBL" id="OAQ15427.1"/>
    </source>
</evidence>
<dbReference type="InterPro" id="IPR006439">
    <property type="entry name" value="HAD-SF_hydro_IA"/>
</dbReference>
<organism evidence="1 2">
    <name type="scientific">Bibersteinia trehalosi Y31</name>
    <dbReference type="NCBI Taxonomy" id="1261658"/>
    <lineage>
        <taxon>Bacteria</taxon>
        <taxon>Pseudomonadati</taxon>
        <taxon>Pseudomonadota</taxon>
        <taxon>Gammaproteobacteria</taxon>
        <taxon>Pasteurellales</taxon>
        <taxon>Pasteurellaceae</taxon>
        <taxon>Bibersteinia</taxon>
    </lineage>
</organism>
<dbReference type="EMBL" id="JACI01000001">
    <property type="protein sequence ID" value="OAQ15427.1"/>
    <property type="molecule type" value="Genomic_DNA"/>
</dbReference>
<name>A0A179D0W3_BIBTR</name>
<dbReference type="Pfam" id="PF00702">
    <property type="entry name" value="Hydrolase"/>
    <property type="match status" value="1"/>
</dbReference>
<dbReference type="SFLD" id="SFLDG01135">
    <property type="entry name" value="C1.5.6:_HAD__Beta-PGM__Phospha"/>
    <property type="match status" value="1"/>
</dbReference>
<keyword evidence="1" id="KW-0378">Hydrolase</keyword>
<dbReference type="InterPro" id="IPR023198">
    <property type="entry name" value="PGP-like_dom2"/>
</dbReference>
<gene>
    <name evidence="1" type="ORF">F480_02535</name>
</gene>
<dbReference type="Gene3D" id="1.10.150.240">
    <property type="entry name" value="Putative phosphatase, domain 2"/>
    <property type="match status" value="1"/>
</dbReference>
<reference evidence="1 2" key="1">
    <citation type="submission" date="2014-01" db="EMBL/GenBank/DDBJ databases">
        <authorList>
            <person name="Zuccon D."/>
        </authorList>
    </citation>
    <scope>NUCLEOTIDE SEQUENCE [LARGE SCALE GENOMIC DNA]</scope>
    <source>
        <strain evidence="1 2">Y31</strain>
    </source>
</reference>
<dbReference type="PANTHER" id="PTHR18901:SF38">
    <property type="entry name" value="PSEUDOURIDINE-5'-PHOSPHATASE"/>
    <property type="match status" value="1"/>
</dbReference>
<dbReference type="InterPro" id="IPR036412">
    <property type="entry name" value="HAD-like_sf"/>
</dbReference>
<comment type="caution">
    <text evidence="1">The sequence shown here is derived from an EMBL/GenBank/DDBJ whole genome shotgun (WGS) entry which is preliminary data.</text>
</comment>
<dbReference type="NCBIfam" id="NF008087">
    <property type="entry name" value="PRK10826.1"/>
    <property type="match status" value="1"/>
</dbReference>
<dbReference type="GO" id="GO:0016787">
    <property type="term" value="F:hydrolase activity"/>
    <property type="evidence" value="ECO:0007669"/>
    <property type="project" value="UniProtKB-KW"/>
</dbReference>
<dbReference type="SUPFAM" id="SSF56784">
    <property type="entry name" value="HAD-like"/>
    <property type="match status" value="1"/>
</dbReference>
<sequence length="214" mass="23934">MQIKAVIFDMDGVIIDSEPMWAEAQIKTLHAFGQQITEQDCEHLTRGKRIDQIAHIWIERYQLNANAEEVANQILRYAYEAILAQGCAMEGLYPLLDLLQKQNIPLALATSSAPMIIEAVFNKLNLWDYFRVQCSANDEAYGKPHPAVYLTAVQKLNVNINDCLVIEDSVTGLIAAKAAGLQTVIVNPNYADPRFSLADKRVDSLSKLMATFSY</sequence>
<dbReference type="Proteomes" id="UP000078358">
    <property type="component" value="Unassembled WGS sequence"/>
</dbReference>
<accession>A0A179D0W3</accession>
<dbReference type="SFLD" id="SFLDS00003">
    <property type="entry name" value="Haloacid_Dehalogenase"/>
    <property type="match status" value="1"/>
</dbReference>
<dbReference type="InterPro" id="IPR023214">
    <property type="entry name" value="HAD_sf"/>
</dbReference>
<dbReference type="AlphaFoldDB" id="A0A179D0W3"/>
<evidence type="ECO:0000313" key="2">
    <source>
        <dbReference type="Proteomes" id="UP000078358"/>
    </source>
</evidence>
<protein>
    <submittedName>
        <fullName evidence="1">HAD family hydrolase</fullName>
    </submittedName>
</protein>
<proteinExistence type="predicted"/>
<dbReference type="PANTHER" id="PTHR18901">
    <property type="entry name" value="2-DEOXYGLUCOSE-6-PHOSPHATE PHOSPHATASE 2"/>
    <property type="match status" value="1"/>
</dbReference>
<dbReference type="PATRIC" id="fig|1261658.3.peg.510"/>
<dbReference type="PRINTS" id="PR00413">
    <property type="entry name" value="HADHALOGNASE"/>
</dbReference>
<dbReference type="SFLD" id="SFLDG01129">
    <property type="entry name" value="C1.5:_HAD__Beta-PGM__Phosphata"/>
    <property type="match status" value="1"/>
</dbReference>
<dbReference type="NCBIfam" id="TIGR01509">
    <property type="entry name" value="HAD-SF-IA-v3"/>
    <property type="match status" value="1"/>
</dbReference>
<dbReference type="RefSeq" id="WP_025267179.1">
    <property type="nucleotide sequence ID" value="NZ_JACI01000001.1"/>
</dbReference>
<dbReference type="Gene3D" id="3.40.50.1000">
    <property type="entry name" value="HAD superfamily/HAD-like"/>
    <property type="match status" value="1"/>
</dbReference>